<evidence type="ECO:0000256" key="2">
    <source>
        <dbReference type="ARBA" id="ARBA00023015"/>
    </source>
</evidence>
<dbReference type="PRINTS" id="PR00039">
    <property type="entry name" value="HTHLYSR"/>
</dbReference>
<keyword evidence="5" id="KW-0804">Transcription</keyword>
<dbReference type="GO" id="GO:0003677">
    <property type="term" value="F:DNA binding"/>
    <property type="evidence" value="ECO:0007669"/>
    <property type="project" value="UniProtKB-KW"/>
</dbReference>
<dbReference type="PROSITE" id="PS50931">
    <property type="entry name" value="HTH_LYSR"/>
    <property type="match status" value="1"/>
</dbReference>
<evidence type="ECO:0000256" key="3">
    <source>
        <dbReference type="ARBA" id="ARBA00023125"/>
    </source>
</evidence>
<organism evidence="8 9">
    <name type="scientific">Corynebacterium aquilae DSM 44791</name>
    <dbReference type="NCBI Taxonomy" id="1431546"/>
    <lineage>
        <taxon>Bacteria</taxon>
        <taxon>Bacillati</taxon>
        <taxon>Actinomycetota</taxon>
        <taxon>Actinomycetes</taxon>
        <taxon>Mycobacteriales</taxon>
        <taxon>Corynebacteriaceae</taxon>
        <taxon>Corynebacterium</taxon>
    </lineage>
</organism>
<proteinExistence type="inferred from homology"/>
<keyword evidence="2" id="KW-0805">Transcription regulation</keyword>
<name>A0A1L7CGD9_9CORY</name>
<accession>A0A1L7CGD9</accession>
<comment type="similarity">
    <text evidence="1">Belongs to the LysR transcriptional regulatory family.</text>
</comment>
<dbReference type="PANTHER" id="PTHR30346:SF26">
    <property type="entry name" value="HYDROGEN PEROXIDE-INDUCIBLE GENES ACTIVATOR"/>
    <property type="match status" value="1"/>
</dbReference>
<dbReference type="Gene3D" id="3.40.190.10">
    <property type="entry name" value="Periplasmic binding protein-like II"/>
    <property type="match status" value="2"/>
</dbReference>
<dbReference type="EMBL" id="CP009245">
    <property type="protein sequence ID" value="APT84908.1"/>
    <property type="molecule type" value="Genomic_DNA"/>
</dbReference>
<dbReference type="RefSeq" id="WP_075726470.1">
    <property type="nucleotide sequence ID" value="NZ_CP009245.1"/>
</dbReference>
<protein>
    <recommendedName>
        <fullName evidence="6">Probable hydrogen peroxide-inducible genes activator</fullName>
    </recommendedName>
</protein>
<dbReference type="SUPFAM" id="SSF53850">
    <property type="entry name" value="Periplasmic binding protein-like II"/>
    <property type="match status" value="1"/>
</dbReference>
<keyword evidence="9" id="KW-1185">Reference proteome</keyword>
<dbReference type="Pfam" id="PF03466">
    <property type="entry name" value="LysR_substrate"/>
    <property type="match status" value="1"/>
</dbReference>
<sequence>MSNKAYRPTLAQLRSFVTIAEVRHFGSAANKLGISQPSLSQALVSLESGLNVQLIERSTRRVIVTPAGRELLPYATATLEAADRFLAQAHGVGGGLVGPVTLGIIPTIAPYLLPSFFDIVSDELPGVHLRIIEEQTANLLTGLREGSIDVAILALPIDNSGLETTHLYAEDFAVVCPINHPLAGRTDLSVSDLEGEKLLLLDDGHCLRDQVVELCRSADLQARNSVSDTRLASLATVMQCVAGGMGVTLIPSSAVEAEAKRPGLAIARFSSSVTASRTVGLCYRRSSGRADEFERIGNIARRAFDNSIK</sequence>
<dbReference type="Proteomes" id="UP000185478">
    <property type="component" value="Chromosome"/>
</dbReference>
<dbReference type="InterPro" id="IPR000847">
    <property type="entry name" value="LysR_HTH_N"/>
</dbReference>
<evidence type="ECO:0000259" key="7">
    <source>
        <dbReference type="PROSITE" id="PS50931"/>
    </source>
</evidence>
<dbReference type="Pfam" id="PF00126">
    <property type="entry name" value="HTH_1"/>
    <property type="match status" value="1"/>
</dbReference>
<dbReference type="InterPro" id="IPR036390">
    <property type="entry name" value="WH_DNA-bd_sf"/>
</dbReference>
<evidence type="ECO:0000256" key="4">
    <source>
        <dbReference type="ARBA" id="ARBA00023159"/>
    </source>
</evidence>
<dbReference type="Gene3D" id="1.10.10.10">
    <property type="entry name" value="Winged helix-like DNA-binding domain superfamily/Winged helix DNA-binding domain"/>
    <property type="match status" value="1"/>
</dbReference>
<dbReference type="FunFam" id="1.10.10.10:FF:000001">
    <property type="entry name" value="LysR family transcriptional regulator"/>
    <property type="match status" value="1"/>
</dbReference>
<dbReference type="InterPro" id="IPR005119">
    <property type="entry name" value="LysR_subst-bd"/>
</dbReference>
<dbReference type="KEGG" id="caqu:CAQU_07345"/>
<keyword evidence="4" id="KW-0010">Activator</keyword>
<dbReference type="PANTHER" id="PTHR30346">
    <property type="entry name" value="TRANSCRIPTIONAL DUAL REGULATOR HCAR-RELATED"/>
    <property type="match status" value="1"/>
</dbReference>
<feature type="domain" description="HTH lysR-type" evidence="7">
    <location>
        <begin position="8"/>
        <end position="65"/>
    </location>
</feature>
<dbReference type="STRING" id="1431546.CAQU_07345"/>
<dbReference type="CDD" id="cd08411">
    <property type="entry name" value="PBP2_OxyR"/>
    <property type="match status" value="1"/>
</dbReference>
<evidence type="ECO:0000313" key="9">
    <source>
        <dbReference type="Proteomes" id="UP000185478"/>
    </source>
</evidence>
<dbReference type="SUPFAM" id="SSF46785">
    <property type="entry name" value="Winged helix' DNA-binding domain"/>
    <property type="match status" value="1"/>
</dbReference>
<dbReference type="InterPro" id="IPR036388">
    <property type="entry name" value="WH-like_DNA-bd_sf"/>
</dbReference>
<dbReference type="GO" id="GO:0032993">
    <property type="term" value="C:protein-DNA complex"/>
    <property type="evidence" value="ECO:0007669"/>
    <property type="project" value="TreeGrafter"/>
</dbReference>
<dbReference type="GO" id="GO:0003700">
    <property type="term" value="F:DNA-binding transcription factor activity"/>
    <property type="evidence" value="ECO:0007669"/>
    <property type="project" value="InterPro"/>
</dbReference>
<keyword evidence="3" id="KW-0238">DNA-binding</keyword>
<dbReference type="OrthoDB" id="9775392at2"/>
<gene>
    <name evidence="8" type="ORF">CAQU_07345</name>
</gene>
<evidence type="ECO:0000313" key="8">
    <source>
        <dbReference type="EMBL" id="APT84908.1"/>
    </source>
</evidence>
<evidence type="ECO:0000256" key="5">
    <source>
        <dbReference type="ARBA" id="ARBA00023163"/>
    </source>
</evidence>
<dbReference type="AlphaFoldDB" id="A0A1L7CGD9"/>
<reference evidence="8 9" key="1">
    <citation type="submission" date="2014-08" db="EMBL/GenBank/DDBJ databases">
        <title>Complete genome sequence of Corynebacterium aquilae S-613T(T) (=DSM 44791(T)), isolated from the choana of a healthy golden eagle.</title>
        <authorList>
            <person name="Ruckert C."/>
            <person name="Albersmeier A."/>
            <person name="Winkler A."/>
            <person name="Kalinowski J."/>
        </authorList>
    </citation>
    <scope>NUCLEOTIDE SEQUENCE [LARGE SCALE GENOMIC DNA]</scope>
    <source>
        <strain evidence="8 9">S-613</strain>
    </source>
</reference>
<evidence type="ECO:0000256" key="1">
    <source>
        <dbReference type="ARBA" id="ARBA00009437"/>
    </source>
</evidence>
<evidence type="ECO:0000256" key="6">
    <source>
        <dbReference type="ARBA" id="ARBA00040885"/>
    </source>
</evidence>